<feature type="transmembrane region" description="Helical" evidence="11">
    <location>
        <begin position="112"/>
        <end position="130"/>
    </location>
</feature>
<proteinExistence type="inferred from homology"/>
<dbReference type="GO" id="GO:0004983">
    <property type="term" value="F:neuropeptide Y receptor activity"/>
    <property type="evidence" value="ECO:0007669"/>
    <property type="project" value="InterPro"/>
</dbReference>
<evidence type="ECO:0000256" key="4">
    <source>
        <dbReference type="ARBA" id="ARBA00022692"/>
    </source>
</evidence>
<protein>
    <recommendedName>
        <fullName evidence="12">G-protein coupled receptors family 1 profile domain-containing protein</fullName>
    </recommendedName>
</protein>
<dbReference type="PRINTS" id="PR00237">
    <property type="entry name" value="GPCRRHODOPSN"/>
</dbReference>
<evidence type="ECO:0000256" key="2">
    <source>
        <dbReference type="ARBA" id="ARBA00010663"/>
    </source>
</evidence>
<evidence type="ECO:0000256" key="8">
    <source>
        <dbReference type="ARBA" id="ARBA00023170"/>
    </source>
</evidence>
<keyword evidence="5 11" id="KW-1133">Transmembrane helix</keyword>
<evidence type="ECO:0000313" key="14">
    <source>
        <dbReference type="Proteomes" id="UP001159428"/>
    </source>
</evidence>
<evidence type="ECO:0000256" key="6">
    <source>
        <dbReference type="ARBA" id="ARBA00023040"/>
    </source>
</evidence>
<reference evidence="13 14" key="1">
    <citation type="submission" date="2022-05" db="EMBL/GenBank/DDBJ databases">
        <authorList>
            <consortium name="Genoscope - CEA"/>
            <person name="William W."/>
        </authorList>
    </citation>
    <scope>NUCLEOTIDE SEQUENCE [LARGE SCALE GENOMIC DNA]</scope>
</reference>
<dbReference type="SMART" id="SM01381">
    <property type="entry name" value="7TM_GPCR_Srsx"/>
    <property type="match status" value="1"/>
</dbReference>
<feature type="transmembrane region" description="Helical" evidence="11">
    <location>
        <begin position="256"/>
        <end position="279"/>
    </location>
</feature>
<dbReference type="PRINTS" id="PR01012">
    <property type="entry name" value="NRPEPTIDEYR"/>
</dbReference>
<organism evidence="13 14">
    <name type="scientific">Pocillopora meandrina</name>
    <dbReference type="NCBI Taxonomy" id="46732"/>
    <lineage>
        <taxon>Eukaryota</taxon>
        <taxon>Metazoa</taxon>
        <taxon>Cnidaria</taxon>
        <taxon>Anthozoa</taxon>
        <taxon>Hexacorallia</taxon>
        <taxon>Scleractinia</taxon>
        <taxon>Astrocoeniina</taxon>
        <taxon>Pocilloporidae</taxon>
        <taxon>Pocillopora</taxon>
    </lineage>
</organism>
<feature type="transmembrane region" description="Helical" evidence="11">
    <location>
        <begin position="151"/>
        <end position="175"/>
    </location>
</feature>
<dbReference type="InterPro" id="IPR017452">
    <property type="entry name" value="GPCR_Rhodpsn_7TM"/>
</dbReference>
<dbReference type="PROSITE" id="PS00237">
    <property type="entry name" value="G_PROTEIN_RECEP_F1_1"/>
    <property type="match status" value="1"/>
</dbReference>
<comment type="similarity">
    <text evidence="2 10">Belongs to the G-protein coupled receptor 1 family.</text>
</comment>
<keyword evidence="3" id="KW-1003">Cell membrane</keyword>
<gene>
    <name evidence="13" type="ORF">PMEA_00007790</name>
</gene>
<comment type="subcellular location">
    <subcellularLocation>
        <location evidence="1">Cell membrane</location>
        <topology evidence="1">Multi-pass membrane protein</topology>
    </subcellularLocation>
</comment>
<dbReference type="Pfam" id="PF00001">
    <property type="entry name" value="7tm_1"/>
    <property type="match status" value="1"/>
</dbReference>
<comment type="caution">
    <text evidence="13">The sequence shown here is derived from an EMBL/GenBank/DDBJ whole genome shotgun (WGS) entry which is preliminary data.</text>
</comment>
<evidence type="ECO:0000313" key="13">
    <source>
        <dbReference type="EMBL" id="CAH3118118.1"/>
    </source>
</evidence>
<feature type="transmembrane region" description="Helical" evidence="11">
    <location>
        <begin position="285"/>
        <end position="305"/>
    </location>
</feature>
<feature type="transmembrane region" description="Helical" evidence="11">
    <location>
        <begin position="195"/>
        <end position="220"/>
    </location>
</feature>
<keyword evidence="9 10" id="KW-0807">Transducer</keyword>
<dbReference type="AlphaFoldDB" id="A0AAU9WLR0"/>
<evidence type="ECO:0000256" key="7">
    <source>
        <dbReference type="ARBA" id="ARBA00023136"/>
    </source>
</evidence>
<evidence type="ECO:0000256" key="11">
    <source>
        <dbReference type="SAM" id="Phobius"/>
    </source>
</evidence>
<dbReference type="EMBL" id="CALNXJ010000016">
    <property type="protein sequence ID" value="CAH3118118.1"/>
    <property type="molecule type" value="Genomic_DNA"/>
</dbReference>
<feature type="transmembrane region" description="Helical" evidence="11">
    <location>
        <begin position="71"/>
        <end position="92"/>
    </location>
</feature>
<dbReference type="Gene3D" id="1.20.1070.10">
    <property type="entry name" value="Rhodopsin 7-helix transmembrane proteins"/>
    <property type="match status" value="1"/>
</dbReference>
<evidence type="ECO:0000256" key="10">
    <source>
        <dbReference type="RuleBase" id="RU000688"/>
    </source>
</evidence>
<keyword evidence="6 10" id="KW-0297">G-protein coupled receptor</keyword>
<feature type="domain" description="G-protein coupled receptors family 1 profile" evidence="12">
    <location>
        <begin position="51"/>
        <end position="305"/>
    </location>
</feature>
<name>A0AAU9WLR0_9CNID</name>
<dbReference type="InterPro" id="IPR000276">
    <property type="entry name" value="GPCR_Rhodpsn"/>
</dbReference>
<keyword evidence="7 11" id="KW-0472">Membrane</keyword>
<dbReference type="CDD" id="cd00637">
    <property type="entry name" value="7tm_classA_rhodopsin-like"/>
    <property type="match status" value="1"/>
</dbReference>
<keyword evidence="4 10" id="KW-0812">Transmembrane</keyword>
<dbReference type="SUPFAM" id="SSF81321">
    <property type="entry name" value="Family A G protein-coupled receptor-like"/>
    <property type="match status" value="1"/>
</dbReference>
<evidence type="ECO:0000259" key="12">
    <source>
        <dbReference type="PROSITE" id="PS50262"/>
    </source>
</evidence>
<evidence type="ECO:0000256" key="3">
    <source>
        <dbReference type="ARBA" id="ARBA00022475"/>
    </source>
</evidence>
<evidence type="ECO:0000256" key="1">
    <source>
        <dbReference type="ARBA" id="ARBA00004651"/>
    </source>
</evidence>
<dbReference type="PANTHER" id="PTHR22752">
    <property type="entry name" value="G PROTEIN-COUPLED RECEPTOR"/>
    <property type="match status" value="1"/>
</dbReference>
<feature type="transmembrane region" description="Helical" evidence="11">
    <location>
        <begin position="38"/>
        <end position="59"/>
    </location>
</feature>
<evidence type="ECO:0000256" key="5">
    <source>
        <dbReference type="ARBA" id="ARBA00022989"/>
    </source>
</evidence>
<keyword evidence="14" id="KW-1185">Reference proteome</keyword>
<dbReference type="GO" id="GO:0005886">
    <property type="term" value="C:plasma membrane"/>
    <property type="evidence" value="ECO:0007669"/>
    <property type="project" value="UniProtKB-SubCell"/>
</dbReference>
<accession>A0AAU9WLR0</accession>
<dbReference type="PROSITE" id="PS50262">
    <property type="entry name" value="G_PROTEIN_RECEP_F1_2"/>
    <property type="match status" value="1"/>
</dbReference>
<sequence length="358" mass="40508">MLRRAIFFFNRNMSASNSSNDITADPLGRSDVQIGFEVAFAVLICLISFIGNSLVVYAIHRDRRLDTITNMLIENLAFSDILMALLHMPFWIVSLRYGKWIFGHVLCQMVGVTQLIFGIVSLLTMTGIAINRYFKVVKRKLYIKFFSNRKATYAVIAFCWFASTAVNTPQLYGWGKIDYHVNFSDCTCVWALDDVSFIVFLCAATIFIPATIIFSCYFVIYRTVRESARRVHGHAALPNATKTEDKTENKVLKTSLVVVCVYMVCWTPLSVIGFIEVFGSRSPRIFYYLAYVLVYCSNMTNPFIYGIMNPQFKNAFACILQLRDSTASEAERVSVSRNIASNVDLAETYISTAQAVPV</sequence>
<dbReference type="Proteomes" id="UP001159428">
    <property type="component" value="Unassembled WGS sequence"/>
</dbReference>
<evidence type="ECO:0000256" key="9">
    <source>
        <dbReference type="ARBA" id="ARBA00023224"/>
    </source>
</evidence>
<dbReference type="InterPro" id="IPR000611">
    <property type="entry name" value="NPY_rcpt"/>
</dbReference>
<keyword evidence="8 10" id="KW-0675">Receptor</keyword>